<feature type="region of interest" description="Disordered" evidence="1">
    <location>
        <begin position="1"/>
        <end position="20"/>
    </location>
</feature>
<sequence>MLAVSRKLGASISKKKCGPTEQWSLTGGGYGYGRRPKYPLLILRGYLVHR</sequence>
<reference evidence="2" key="2">
    <citation type="submission" date="2020-11" db="EMBL/GenBank/DDBJ databases">
        <authorList>
            <person name="McCartney M.A."/>
            <person name="Auch B."/>
            <person name="Kono T."/>
            <person name="Mallez S."/>
            <person name="Becker A."/>
            <person name="Gohl D.M."/>
            <person name="Silverstein K.A.T."/>
            <person name="Koren S."/>
            <person name="Bechman K.B."/>
            <person name="Herman A."/>
            <person name="Abrahante J.E."/>
            <person name="Garbe J."/>
        </authorList>
    </citation>
    <scope>NUCLEOTIDE SEQUENCE</scope>
    <source>
        <strain evidence="2">Duluth1</strain>
        <tissue evidence="2">Whole animal</tissue>
    </source>
</reference>
<evidence type="ECO:0000313" key="2">
    <source>
        <dbReference type="EMBL" id="KAH3896054.1"/>
    </source>
</evidence>
<protein>
    <submittedName>
        <fullName evidence="2">Uncharacterized protein</fullName>
    </submittedName>
</protein>
<reference evidence="2" key="1">
    <citation type="journal article" date="2019" name="bioRxiv">
        <title>The Genome of the Zebra Mussel, Dreissena polymorpha: A Resource for Invasive Species Research.</title>
        <authorList>
            <person name="McCartney M.A."/>
            <person name="Auch B."/>
            <person name="Kono T."/>
            <person name="Mallez S."/>
            <person name="Zhang Y."/>
            <person name="Obille A."/>
            <person name="Becker A."/>
            <person name="Abrahante J.E."/>
            <person name="Garbe J."/>
            <person name="Badalamenti J.P."/>
            <person name="Herman A."/>
            <person name="Mangelson H."/>
            <person name="Liachko I."/>
            <person name="Sullivan S."/>
            <person name="Sone E.D."/>
            <person name="Koren S."/>
            <person name="Silverstein K.A.T."/>
            <person name="Beckman K.B."/>
            <person name="Gohl D.M."/>
        </authorList>
    </citation>
    <scope>NUCLEOTIDE SEQUENCE</scope>
    <source>
        <strain evidence="2">Duluth1</strain>
        <tissue evidence="2">Whole animal</tissue>
    </source>
</reference>
<dbReference type="EMBL" id="JAIWYP010000001">
    <property type="protein sequence ID" value="KAH3896054.1"/>
    <property type="molecule type" value="Genomic_DNA"/>
</dbReference>
<evidence type="ECO:0000256" key="1">
    <source>
        <dbReference type="SAM" id="MobiDB-lite"/>
    </source>
</evidence>
<name>A0A9D4S807_DREPO</name>
<organism evidence="2 3">
    <name type="scientific">Dreissena polymorpha</name>
    <name type="common">Zebra mussel</name>
    <name type="synonym">Mytilus polymorpha</name>
    <dbReference type="NCBI Taxonomy" id="45954"/>
    <lineage>
        <taxon>Eukaryota</taxon>
        <taxon>Metazoa</taxon>
        <taxon>Spiralia</taxon>
        <taxon>Lophotrochozoa</taxon>
        <taxon>Mollusca</taxon>
        <taxon>Bivalvia</taxon>
        <taxon>Autobranchia</taxon>
        <taxon>Heteroconchia</taxon>
        <taxon>Euheterodonta</taxon>
        <taxon>Imparidentia</taxon>
        <taxon>Neoheterodontei</taxon>
        <taxon>Myida</taxon>
        <taxon>Dreissenoidea</taxon>
        <taxon>Dreissenidae</taxon>
        <taxon>Dreissena</taxon>
    </lineage>
</organism>
<proteinExistence type="predicted"/>
<gene>
    <name evidence="2" type="ORF">DPMN_020227</name>
</gene>
<comment type="caution">
    <text evidence="2">The sequence shown here is derived from an EMBL/GenBank/DDBJ whole genome shotgun (WGS) entry which is preliminary data.</text>
</comment>
<evidence type="ECO:0000313" key="3">
    <source>
        <dbReference type="Proteomes" id="UP000828390"/>
    </source>
</evidence>
<keyword evidence="3" id="KW-1185">Reference proteome</keyword>
<dbReference type="AlphaFoldDB" id="A0A9D4S807"/>
<accession>A0A9D4S807</accession>
<dbReference type="Proteomes" id="UP000828390">
    <property type="component" value="Unassembled WGS sequence"/>
</dbReference>